<evidence type="ECO:0000256" key="3">
    <source>
        <dbReference type="SAM" id="SignalP"/>
    </source>
</evidence>
<reference evidence="5 6" key="1">
    <citation type="submission" date="2019-10" db="EMBL/GenBank/DDBJ databases">
        <authorList>
            <person name="Palmer J.M."/>
        </authorList>
    </citation>
    <scope>NUCLEOTIDE SEQUENCE [LARGE SCALE GENOMIC DNA]</scope>
    <source>
        <strain evidence="5 6">TWF730</strain>
    </source>
</reference>
<evidence type="ECO:0000259" key="4">
    <source>
        <dbReference type="PROSITE" id="PS51747"/>
    </source>
</evidence>
<sequence>MQKILGYLVGLLTLQSTTNPVPMSVVDLDWKYMRASIAALPSPCYEQAFGSVIVNATSKELLCTGYNKQISTSDPTEHGEIDAIRNCVKKFKDKGLSSDEIDAIWKNAWIYTTAEPCPMCGSTILHAGFQRVIYATSSPDLYSMGWTRYLVSVRMQSLADKAREQAGFGNGAPITMVTSGIAANETDTLFNWQFHPNANCPEGCHRSHGRCVN</sequence>
<feature type="domain" description="CMP/dCMP-type deaminase" evidence="4">
    <location>
        <begin position="27"/>
        <end position="149"/>
    </location>
</feature>
<dbReference type="GO" id="GO:0052717">
    <property type="term" value="F:tRNA-specific adenosine-34 deaminase activity"/>
    <property type="evidence" value="ECO:0007669"/>
    <property type="project" value="TreeGrafter"/>
</dbReference>
<dbReference type="PANTHER" id="PTHR11079:SF203">
    <property type="entry name" value="CMP_DCMP-TYPE DEAMINASE DOMAIN-CONTAINING PROTEIN"/>
    <property type="match status" value="1"/>
</dbReference>
<evidence type="ECO:0000256" key="1">
    <source>
        <dbReference type="ARBA" id="ARBA00022723"/>
    </source>
</evidence>
<proteinExistence type="predicted"/>
<keyword evidence="3" id="KW-0732">Signal</keyword>
<dbReference type="CDD" id="cd01285">
    <property type="entry name" value="nucleoside_deaminase"/>
    <property type="match status" value="1"/>
</dbReference>
<keyword evidence="1" id="KW-0479">Metal-binding</keyword>
<dbReference type="PROSITE" id="PS00903">
    <property type="entry name" value="CYT_DCMP_DEAMINASES_1"/>
    <property type="match status" value="1"/>
</dbReference>
<protein>
    <recommendedName>
        <fullName evidence="4">CMP/dCMP-type deaminase domain-containing protein</fullName>
    </recommendedName>
</protein>
<dbReference type="GO" id="GO:0002100">
    <property type="term" value="P:tRNA wobble adenosine to inosine editing"/>
    <property type="evidence" value="ECO:0007669"/>
    <property type="project" value="TreeGrafter"/>
</dbReference>
<dbReference type="PROSITE" id="PS51747">
    <property type="entry name" value="CYT_DCMP_DEAMINASES_2"/>
    <property type="match status" value="1"/>
</dbReference>
<evidence type="ECO:0000313" key="5">
    <source>
        <dbReference type="EMBL" id="KAK6339994.1"/>
    </source>
</evidence>
<keyword evidence="2" id="KW-0862">Zinc</keyword>
<accession>A0AAV9UF49</accession>
<feature type="chain" id="PRO_5043877771" description="CMP/dCMP-type deaminase domain-containing protein" evidence="3">
    <location>
        <begin position="21"/>
        <end position="213"/>
    </location>
</feature>
<dbReference type="InterPro" id="IPR002125">
    <property type="entry name" value="CMP_dCMP_dom"/>
</dbReference>
<dbReference type="Proteomes" id="UP001373714">
    <property type="component" value="Unassembled WGS sequence"/>
</dbReference>
<feature type="signal peptide" evidence="3">
    <location>
        <begin position="1"/>
        <end position="20"/>
    </location>
</feature>
<dbReference type="EMBL" id="JAVHNS010000011">
    <property type="protein sequence ID" value="KAK6339994.1"/>
    <property type="molecule type" value="Genomic_DNA"/>
</dbReference>
<gene>
    <name evidence="5" type="ORF">TWF730_001770</name>
</gene>
<dbReference type="SUPFAM" id="SSF53927">
    <property type="entry name" value="Cytidine deaminase-like"/>
    <property type="match status" value="1"/>
</dbReference>
<dbReference type="Gene3D" id="3.40.140.10">
    <property type="entry name" value="Cytidine Deaminase, domain 2"/>
    <property type="match status" value="1"/>
</dbReference>
<dbReference type="PANTHER" id="PTHR11079">
    <property type="entry name" value="CYTOSINE DEAMINASE FAMILY MEMBER"/>
    <property type="match status" value="1"/>
</dbReference>
<dbReference type="AlphaFoldDB" id="A0AAV9UF49"/>
<keyword evidence="6" id="KW-1185">Reference proteome</keyword>
<name>A0AAV9UF49_9PEZI</name>
<evidence type="ECO:0000256" key="2">
    <source>
        <dbReference type="ARBA" id="ARBA00022833"/>
    </source>
</evidence>
<organism evidence="5 6">
    <name type="scientific">Orbilia blumenaviensis</name>
    <dbReference type="NCBI Taxonomy" id="1796055"/>
    <lineage>
        <taxon>Eukaryota</taxon>
        <taxon>Fungi</taxon>
        <taxon>Dikarya</taxon>
        <taxon>Ascomycota</taxon>
        <taxon>Pezizomycotina</taxon>
        <taxon>Orbiliomycetes</taxon>
        <taxon>Orbiliales</taxon>
        <taxon>Orbiliaceae</taxon>
        <taxon>Orbilia</taxon>
    </lineage>
</organism>
<evidence type="ECO:0000313" key="6">
    <source>
        <dbReference type="Proteomes" id="UP001373714"/>
    </source>
</evidence>
<dbReference type="GO" id="GO:0008270">
    <property type="term" value="F:zinc ion binding"/>
    <property type="evidence" value="ECO:0007669"/>
    <property type="project" value="InterPro"/>
</dbReference>
<dbReference type="InterPro" id="IPR016193">
    <property type="entry name" value="Cytidine_deaminase-like"/>
</dbReference>
<dbReference type="Pfam" id="PF00383">
    <property type="entry name" value="dCMP_cyt_deam_1"/>
    <property type="match status" value="1"/>
</dbReference>
<dbReference type="InterPro" id="IPR016192">
    <property type="entry name" value="APOBEC/CMP_deaminase_Zn-bd"/>
</dbReference>
<comment type="caution">
    <text evidence="5">The sequence shown here is derived from an EMBL/GenBank/DDBJ whole genome shotgun (WGS) entry which is preliminary data.</text>
</comment>